<dbReference type="InterPro" id="IPR036477">
    <property type="entry name" value="Formyl_transf_N_sf"/>
</dbReference>
<dbReference type="EC" id="2.1.2.2" evidence="4"/>
<sequence>MSKRIAVLCSGGGTNLQALLESEARGENPGGKIVLVVASKPGVYALERAANFGVETAVVARKEYADSEAFDAALLDTLQSHNIDVVVLAGFLSVLGPRFIEAYRNRILNVHPSLIPSFCGPGFYGLRVHEAALARGVKLTGATVHLVNEECDGGPILLQKAVAVQPGDTPEILQKRVMVEAEWKLLPQALAMVCNDEV</sequence>
<feature type="binding site" evidence="4">
    <location>
        <begin position="13"/>
        <end position="15"/>
    </location>
    <ligand>
        <name>N(1)-(5-phospho-beta-D-ribosyl)glycinamide</name>
        <dbReference type="ChEBI" id="CHEBI:143788"/>
    </ligand>
</feature>
<comment type="catalytic activity">
    <reaction evidence="4">
        <text>N(1)-(5-phospho-beta-D-ribosyl)glycinamide + (6R)-10-formyltetrahydrofolate = N(2)-formyl-N(1)-(5-phospho-beta-D-ribosyl)glycinamide + (6S)-5,6,7,8-tetrahydrofolate + H(+)</text>
        <dbReference type="Rhea" id="RHEA:15053"/>
        <dbReference type="ChEBI" id="CHEBI:15378"/>
        <dbReference type="ChEBI" id="CHEBI:57453"/>
        <dbReference type="ChEBI" id="CHEBI:143788"/>
        <dbReference type="ChEBI" id="CHEBI:147286"/>
        <dbReference type="ChEBI" id="CHEBI:195366"/>
        <dbReference type="EC" id="2.1.2.2"/>
    </reaction>
</comment>
<dbReference type="Pfam" id="PF00551">
    <property type="entry name" value="Formyl_trans_N"/>
    <property type="match status" value="1"/>
</dbReference>
<dbReference type="SUPFAM" id="SSF53328">
    <property type="entry name" value="Formyltransferase"/>
    <property type="match status" value="1"/>
</dbReference>
<dbReference type="EMBL" id="DYVE01000036">
    <property type="protein sequence ID" value="HJG27246.1"/>
    <property type="molecule type" value="Genomic_DNA"/>
</dbReference>
<comment type="pathway">
    <text evidence="1 4">Purine metabolism; IMP biosynthesis via de novo pathway; N(2)-formyl-N(1)-(5-phospho-D-ribosyl)glycinamide from N(1)-(5-phospho-D-ribosyl)glycinamide (10-formyl THF route): step 1/1.</text>
</comment>
<evidence type="ECO:0000256" key="3">
    <source>
        <dbReference type="ARBA" id="ARBA00022755"/>
    </source>
</evidence>
<protein>
    <recommendedName>
        <fullName evidence="4">Phosphoribosylglycinamide formyltransferase</fullName>
        <ecNumber evidence="4">2.1.2.2</ecNumber>
    </recommendedName>
    <alternativeName>
        <fullName evidence="4">5'-phosphoribosylglycinamide transformylase</fullName>
    </alternativeName>
    <alternativeName>
        <fullName evidence="4">GAR transformylase</fullName>
        <shortName evidence="4">GART</shortName>
    </alternativeName>
</protein>
<dbReference type="PANTHER" id="PTHR43369">
    <property type="entry name" value="PHOSPHORIBOSYLGLYCINAMIDE FORMYLTRANSFERASE"/>
    <property type="match status" value="1"/>
</dbReference>
<comment type="similarity">
    <text evidence="4">Belongs to the GART family.</text>
</comment>
<dbReference type="GO" id="GO:0005737">
    <property type="term" value="C:cytoplasm"/>
    <property type="evidence" value="ECO:0007669"/>
    <property type="project" value="TreeGrafter"/>
</dbReference>
<feature type="binding site" evidence="4">
    <location>
        <position position="109"/>
    </location>
    <ligand>
        <name>(6R)-10-formyltetrahydrofolate</name>
        <dbReference type="ChEBI" id="CHEBI:195366"/>
    </ligand>
</feature>
<comment type="caution">
    <text evidence="4">Lacks conserved residue(s) required for the propagation of feature annotation.</text>
</comment>
<dbReference type="CDD" id="cd08645">
    <property type="entry name" value="FMT_core_GART"/>
    <property type="match status" value="1"/>
</dbReference>
<dbReference type="HAMAP" id="MF_01930">
    <property type="entry name" value="PurN"/>
    <property type="match status" value="1"/>
</dbReference>
<name>A0A921II65_9FIRM</name>
<gene>
    <name evidence="4 6" type="primary">purN</name>
    <name evidence="6" type="ORF">K8V20_01160</name>
</gene>
<reference evidence="6" key="2">
    <citation type="submission" date="2021-09" db="EMBL/GenBank/DDBJ databases">
        <authorList>
            <person name="Gilroy R."/>
        </authorList>
    </citation>
    <scope>NUCLEOTIDE SEQUENCE</scope>
    <source>
        <strain evidence="6">ChiBcec21-2208</strain>
    </source>
</reference>
<dbReference type="AlphaFoldDB" id="A0A921II65"/>
<evidence type="ECO:0000256" key="4">
    <source>
        <dbReference type="HAMAP-Rule" id="MF_01930"/>
    </source>
</evidence>
<evidence type="ECO:0000313" key="6">
    <source>
        <dbReference type="EMBL" id="HJG27246.1"/>
    </source>
</evidence>
<dbReference type="Proteomes" id="UP000782880">
    <property type="component" value="Unassembled WGS sequence"/>
</dbReference>
<comment type="caution">
    <text evidence="6">The sequence shown here is derived from an EMBL/GenBank/DDBJ whole genome shotgun (WGS) entry which is preliminary data.</text>
</comment>
<dbReference type="InterPro" id="IPR002376">
    <property type="entry name" value="Formyl_transf_N"/>
</dbReference>
<evidence type="ECO:0000313" key="7">
    <source>
        <dbReference type="Proteomes" id="UP000782880"/>
    </source>
</evidence>
<feature type="active site" description="Proton donor" evidence="4">
    <location>
        <position position="111"/>
    </location>
</feature>
<dbReference type="Gene3D" id="3.40.50.170">
    <property type="entry name" value="Formyl transferase, N-terminal domain"/>
    <property type="match status" value="1"/>
</dbReference>
<accession>A0A921II65</accession>
<keyword evidence="2 4" id="KW-0808">Transferase</keyword>
<evidence type="ECO:0000259" key="5">
    <source>
        <dbReference type="Pfam" id="PF00551"/>
    </source>
</evidence>
<dbReference type="GO" id="GO:0006189">
    <property type="term" value="P:'de novo' IMP biosynthetic process"/>
    <property type="evidence" value="ECO:0007669"/>
    <property type="project" value="UniProtKB-UniRule"/>
</dbReference>
<feature type="domain" description="Formyl transferase N-terminal" evidence="5">
    <location>
        <begin position="3"/>
        <end position="190"/>
    </location>
</feature>
<reference evidence="6" key="1">
    <citation type="journal article" date="2021" name="PeerJ">
        <title>Extensive microbial diversity within the chicken gut microbiome revealed by metagenomics and culture.</title>
        <authorList>
            <person name="Gilroy R."/>
            <person name="Ravi A."/>
            <person name="Getino M."/>
            <person name="Pursley I."/>
            <person name="Horton D.L."/>
            <person name="Alikhan N.F."/>
            <person name="Baker D."/>
            <person name="Gharbi K."/>
            <person name="Hall N."/>
            <person name="Watson M."/>
            <person name="Adriaenssens E.M."/>
            <person name="Foster-Nyarko E."/>
            <person name="Jarju S."/>
            <person name="Secka A."/>
            <person name="Antonio M."/>
            <person name="Oren A."/>
            <person name="Chaudhuri R.R."/>
            <person name="La Ragione R."/>
            <person name="Hildebrand F."/>
            <person name="Pallen M.J."/>
        </authorList>
    </citation>
    <scope>NUCLEOTIDE SEQUENCE</scope>
    <source>
        <strain evidence="6">ChiBcec21-2208</strain>
    </source>
</reference>
<evidence type="ECO:0000256" key="1">
    <source>
        <dbReference type="ARBA" id="ARBA00005054"/>
    </source>
</evidence>
<evidence type="ECO:0000256" key="2">
    <source>
        <dbReference type="ARBA" id="ARBA00022679"/>
    </source>
</evidence>
<keyword evidence="3 4" id="KW-0658">Purine biosynthesis</keyword>
<comment type="function">
    <text evidence="4">Catalyzes the transfer of a formyl group from 10-formyltetrahydrofolate to 5-phospho-ribosyl-glycinamide (GAR), producing 5-phospho-ribosyl-N-formylglycinamide (FGAR) and tetrahydrofolate.</text>
</comment>
<dbReference type="PANTHER" id="PTHR43369:SF2">
    <property type="entry name" value="PHOSPHORIBOSYLGLYCINAMIDE FORMYLTRANSFERASE"/>
    <property type="match status" value="1"/>
</dbReference>
<dbReference type="NCBIfam" id="TIGR00639">
    <property type="entry name" value="PurN"/>
    <property type="match status" value="1"/>
</dbReference>
<dbReference type="InterPro" id="IPR004607">
    <property type="entry name" value="GART"/>
</dbReference>
<proteinExistence type="inferred from homology"/>
<dbReference type="GO" id="GO:0004644">
    <property type="term" value="F:phosphoribosylglycinamide formyltransferase activity"/>
    <property type="evidence" value="ECO:0007669"/>
    <property type="project" value="UniProtKB-UniRule"/>
</dbReference>
<feature type="site" description="Raises pKa of active site His" evidence="4">
    <location>
        <position position="152"/>
    </location>
</feature>
<organism evidence="6 7">
    <name type="scientific">Subdoligranulum variabile</name>
    <dbReference type="NCBI Taxonomy" id="214851"/>
    <lineage>
        <taxon>Bacteria</taxon>
        <taxon>Bacillati</taxon>
        <taxon>Bacillota</taxon>
        <taxon>Clostridia</taxon>
        <taxon>Eubacteriales</taxon>
        <taxon>Oscillospiraceae</taxon>
        <taxon>Subdoligranulum</taxon>
    </lineage>
</organism>